<dbReference type="GO" id="GO:0006313">
    <property type="term" value="P:DNA transposition"/>
    <property type="evidence" value="ECO:0007669"/>
    <property type="project" value="InterPro"/>
</dbReference>
<evidence type="ECO:0000313" key="3">
    <source>
        <dbReference type="Proteomes" id="UP000252707"/>
    </source>
</evidence>
<reference evidence="2 3" key="1">
    <citation type="submission" date="2018-07" db="EMBL/GenBank/DDBJ databases">
        <title>Genomic Encyclopedia of Type Strains, Phase IV (KMG-IV): sequencing the most valuable type-strain genomes for metagenomic binning, comparative biology and taxonomic classification.</title>
        <authorList>
            <person name="Goeker M."/>
        </authorList>
    </citation>
    <scope>NUCLEOTIDE SEQUENCE [LARGE SCALE GENOMIC DNA]</scope>
    <source>
        <strain evidence="2 3">DSM 26407</strain>
    </source>
</reference>
<sequence length="174" mass="20262">MDYRRHRQPGGTCFFTVVTQHRRPLLVDHIEALRAAFRLVRSRYPFVIEAIVVLPDHLHTLWRLPDGDSDYSRRWMVLKRAFSSALPAAPASPSQARKREKGIWQRRFWEHTIRDEADWARHMDYIHYNPVKHGYVDSPAGWPYSSFSRWVERGVYAPGWGAGEPPGLQVVAGE</sequence>
<dbReference type="Proteomes" id="UP000252707">
    <property type="component" value="Unassembled WGS sequence"/>
</dbReference>
<dbReference type="RefSeq" id="WP_114277704.1">
    <property type="nucleotide sequence ID" value="NZ_QPJY01000001.1"/>
</dbReference>
<accession>A0A369CFU0</accession>
<evidence type="ECO:0000259" key="1">
    <source>
        <dbReference type="SMART" id="SM01321"/>
    </source>
</evidence>
<proteinExistence type="predicted"/>
<dbReference type="PANTHER" id="PTHR36966:SF1">
    <property type="entry name" value="REP-ASSOCIATED TYROSINE TRANSPOSASE"/>
    <property type="match status" value="1"/>
</dbReference>
<dbReference type="AlphaFoldDB" id="A0A369CFU0"/>
<dbReference type="SUPFAM" id="SSF143422">
    <property type="entry name" value="Transposase IS200-like"/>
    <property type="match status" value="1"/>
</dbReference>
<dbReference type="GO" id="GO:0004803">
    <property type="term" value="F:transposase activity"/>
    <property type="evidence" value="ECO:0007669"/>
    <property type="project" value="InterPro"/>
</dbReference>
<dbReference type="NCBIfam" id="NF047646">
    <property type="entry name" value="REP_Tyr_transpos"/>
    <property type="match status" value="1"/>
</dbReference>
<comment type="caution">
    <text evidence="2">The sequence shown here is derived from an EMBL/GenBank/DDBJ whole genome shotgun (WGS) entry which is preliminary data.</text>
</comment>
<dbReference type="InterPro" id="IPR002686">
    <property type="entry name" value="Transposase_17"/>
</dbReference>
<dbReference type="InterPro" id="IPR036515">
    <property type="entry name" value="Transposase_17_sf"/>
</dbReference>
<dbReference type="PANTHER" id="PTHR36966">
    <property type="entry name" value="REP-ASSOCIATED TYROSINE TRANSPOSASE"/>
    <property type="match status" value="1"/>
</dbReference>
<organism evidence="2 3">
    <name type="scientific">Thioalbus denitrificans</name>
    <dbReference type="NCBI Taxonomy" id="547122"/>
    <lineage>
        <taxon>Bacteria</taxon>
        <taxon>Pseudomonadati</taxon>
        <taxon>Pseudomonadota</taxon>
        <taxon>Gammaproteobacteria</taxon>
        <taxon>Chromatiales</taxon>
        <taxon>Ectothiorhodospiraceae</taxon>
        <taxon>Thioalbus</taxon>
    </lineage>
</organism>
<dbReference type="SMART" id="SM01321">
    <property type="entry name" value="Y1_Tnp"/>
    <property type="match status" value="1"/>
</dbReference>
<keyword evidence="3" id="KW-1185">Reference proteome</keyword>
<name>A0A369CFU0_9GAMM</name>
<dbReference type="EMBL" id="QPJY01000001">
    <property type="protein sequence ID" value="RCX32799.1"/>
    <property type="molecule type" value="Genomic_DNA"/>
</dbReference>
<gene>
    <name evidence="2" type="ORF">DFQ59_10197</name>
</gene>
<evidence type="ECO:0000313" key="2">
    <source>
        <dbReference type="EMBL" id="RCX32799.1"/>
    </source>
</evidence>
<dbReference type="GO" id="GO:0043565">
    <property type="term" value="F:sequence-specific DNA binding"/>
    <property type="evidence" value="ECO:0007669"/>
    <property type="project" value="TreeGrafter"/>
</dbReference>
<dbReference type="Gene3D" id="3.30.70.1290">
    <property type="entry name" value="Transposase IS200-like"/>
    <property type="match status" value="1"/>
</dbReference>
<dbReference type="InterPro" id="IPR052715">
    <property type="entry name" value="RAYT_transposase"/>
</dbReference>
<protein>
    <submittedName>
        <fullName evidence="2">Putative transposase</fullName>
    </submittedName>
</protein>
<dbReference type="OrthoDB" id="9794403at2"/>
<feature type="domain" description="Transposase IS200-like" evidence="1">
    <location>
        <begin position="8"/>
        <end position="129"/>
    </location>
</feature>